<dbReference type="AlphaFoldDB" id="A0A4Y7NGM7"/>
<evidence type="ECO:0000256" key="4">
    <source>
        <dbReference type="ARBA" id="ARBA00022676"/>
    </source>
</evidence>
<evidence type="ECO:0000256" key="11">
    <source>
        <dbReference type="SAM" id="Phobius"/>
    </source>
</evidence>
<feature type="transmembrane region" description="Helical" evidence="11">
    <location>
        <begin position="210"/>
        <end position="230"/>
    </location>
</feature>
<keyword evidence="8 11" id="KW-1133">Transmembrane helix</keyword>
<name>A0A4Y7NGM7_9CRUS</name>
<keyword evidence="5" id="KW-0808">Transferase</keyword>
<evidence type="ECO:0000256" key="5">
    <source>
        <dbReference type="ARBA" id="ARBA00022679"/>
    </source>
</evidence>
<protein>
    <recommendedName>
        <fullName evidence="3">dolichyl-P-Man:Man5GlcNAc2-PP-dolichol alpha-1,3-mannosyltransferase</fullName>
        <ecNumber evidence="3">2.4.1.258</ecNumber>
    </recommendedName>
</protein>
<keyword evidence="6 11" id="KW-0812">Transmembrane</keyword>
<feature type="transmembrane region" description="Helical" evidence="11">
    <location>
        <begin position="161"/>
        <end position="177"/>
    </location>
</feature>
<evidence type="ECO:0000256" key="7">
    <source>
        <dbReference type="ARBA" id="ARBA00022824"/>
    </source>
</evidence>
<comment type="subcellular location">
    <subcellularLocation>
        <location evidence="1">Endoplasmic reticulum membrane</location>
        <topology evidence="1">Multi-pass membrane protein</topology>
    </subcellularLocation>
</comment>
<evidence type="ECO:0000256" key="1">
    <source>
        <dbReference type="ARBA" id="ARBA00004477"/>
    </source>
</evidence>
<evidence type="ECO:0000256" key="2">
    <source>
        <dbReference type="ARBA" id="ARBA00004922"/>
    </source>
</evidence>
<dbReference type="EMBL" id="LR022730">
    <property type="protein sequence ID" value="SVE92349.1"/>
    <property type="molecule type" value="mRNA"/>
</dbReference>
<organism evidence="12">
    <name type="scientific">Megafenestra aurita</name>
    <dbReference type="NCBI Taxonomy" id="2291010"/>
    <lineage>
        <taxon>Eukaryota</taxon>
        <taxon>Metazoa</taxon>
        <taxon>Ecdysozoa</taxon>
        <taxon>Arthropoda</taxon>
        <taxon>Crustacea</taxon>
        <taxon>Branchiopoda</taxon>
        <taxon>Diplostraca</taxon>
        <taxon>Cladocera</taxon>
        <taxon>Anomopoda</taxon>
        <taxon>Daphniidae</taxon>
        <taxon>Megafenestra</taxon>
    </lineage>
</organism>
<feature type="transmembrane region" description="Helical" evidence="11">
    <location>
        <begin position="24"/>
        <end position="43"/>
    </location>
</feature>
<evidence type="ECO:0000313" key="12">
    <source>
        <dbReference type="EMBL" id="SVE92349.1"/>
    </source>
</evidence>
<feature type="transmembrane region" description="Helical" evidence="11">
    <location>
        <begin position="251"/>
        <end position="271"/>
    </location>
</feature>
<comment type="pathway">
    <text evidence="2">Protein modification; protein glycosylation.</text>
</comment>
<reference evidence="12" key="1">
    <citation type="submission" date="2018-08" db="EMBL/GenBank/DDBJ databases">
        <authorList>
            <person name="Cornetti L."/>
        </authorList>
    </citation>
    <scope>NUCLEOTIDE SEQUENCE</scope>
    <source>
        <strain evidence="12">CH-H-2</strain>
    </source>
</reference>
<feature type="transmembrane region" description="Helical" evidence="11">
    <location>
        <begin position="291"/>
        <end position="310"/>
    </location>
</feature>
<evidence type="ECO:0000256" key="6">
    <source>
        <dbReference type="ARBA" id="ARBA00022692"/>
    </source>
</evidence>
<evidence type="ECO:0000256" key="10">
    <source>
        <dbReference type="ARBA" id="ARBA00049506"/>
    </source>
</evidence>
<keyword evidence="9 11" id="KW-0472">Membrane</keyword>
<sequence length="354" mass="40978">MEEVEGVVNGTWDYSQLKGATGPLVYPAGFVYFYTALYYITHYGENIRLAQYIFCGFYLITLALVFRIYSRSKKIPPYMLIFICCTSYRVHSIYVLRLFNDPVAMMFLYTSINLFMEDYWTIGSIFYSFAVSIKMNILLFAPALLLAYIASQGIKGTIKQLCLCGILQIILGAPFILKNPIAYIMGSFDLGRVFKMEWTVNWRFLPEEVFVHPGFHISLLLVHVVLLAVFANPWFRYMKSFAKLQREGIKLGGLVSQLFLLPLFSANLIGVALSRSLHYQFYVWYFHSLPYLLWCTPYSVWLRVCILGFIEMSWNTFPSTYLSSAILHACHILIICGLFARRHPTKEFDLKKTK</sequence>
<dbReference type="PANTHER" id="PTHR12646:SF0">
    <property type="entry name" value="DOL-P-MAN:MAN(5)GLCNAC(2)-PP-DOL ALPHA-1,3-MANNOSYLTRANSFERASE"/>
    <property type="match status" value="1"/>
</dbReference>
<evidence type="ECO:0000256" key="8">
    <source>
        <dbReference type="ARBA" id="ARBA00022989"/>
    </source>
</evidence>
<keyword evidence="4" id="KW-0328">Glycosyltransferase</keyword>
<proteinExistence type="evidence at transcript level"/>
<dbReference type="Pfam" id="PF05208">
    <property type="entry name" value="ALG3"/>
    <property type="match status" value="1"/>
</dbReference>
<feature type="transmembrane region" description="Helical" evidence="11">
    <location>
        <begin position="322"/>
        <end position="340"/>
    </location>
</feature>
<evidence type="ECO:0000256" key="3">
    <source>
        <dbReference type="ARBA" id="ARBA00011964"/>
    </source>
</evidence>
<dbReference type="InterPro" id="IPR007873">
    <property type="entry name" value="Glycosyltransferase_ALG3"/>
</dbReference>
<dbReference type="GO" id="GO:0052925">
    <property type="term" value="F:dol-P-Man:Man(5)GlcNAc(2)-PP-Dol alpha-1,3-mannosyltransferase activity"/>
    <property type="evidence" value="ECO:0007669"/>
    <property type="project" value="UniProtKB-EC"/>
</dbReference>
<evidence type="ECO:0000256" key="9">
    <source>
        <dbReference type="ARBA" id="ARBA00023136"/>
    </source>
</evidence>
<feature type="transmembrane region" description="Helical" evidence="11">
    <location>
        <begin position="49"/>
        <end position="66"/>
    </location>
</feature>
<comment type="catalytic activity">
    <reaction evidence="10">
        <text>an alpha-D-Man-(1-&gt;2)-alpha-D-Man-(1-&gt;2)-alpha-D-Man-(1-&gt;3)-[alpha-D-Man-(1-&gt;6)]-beta-D-Man-(1-&gt;4)-beta-D-GlcNAc-(1-&gt;4)-alpha-D-GlcNAc-diphospho-di-trans,poly-cis-dolichol + a di-trans,poly-cis-dolichyl beta-D-mannosyl phosphate = an alpha-D-Man-(1-&gt;2)-alpha-D-Man-(1-&gt;2)-alpha-D-Man-(1-&gt;3)-[alpha-D-Man-(1-&gt;3)-alpha-D-Man-(1-&gt;6)]-beta-D-Man-(1-&gt;4)-beta-D-GlcNAc-(1-&gt;4)-alpha-D-GlcNAc-diphospho-di-trans,poly-cis-dolichol + a di-trans,poly-cis-dolichyl phosphate + H(+)</text>
        <dbReference type="Rhea" id="RHEA:29527"/>
        <dbReference type="Rhea" id="RHEA-COMP:19498"/>
        <dbReference type="Rhea" id="RHEA-COMP:19501"/>
        <dbReference type="Rhea" id="RHEA-COMP:19516"/>
        <dbReference type="Rhea" id="RHEA-COMP:19517"/>
        <dbReference type="ChEBI" id="CHEBI:15378"/>
        <dbReference type="ChEBI" id="CHEBI:57683"/>
        <dbReference type="ChEBI" id="CHEBI:58211"/>
        <dbReference type="ChEBI" id="CHEBI:132515"/>
        <dbReference type="ChEBI" id="CHEBI:132516"/>
        <dbReference type="EC" id="2.4.1.258"/>
    </reaction>
    <physiologicalReaction direction="left-to-right" evidence="10">
        <dbReference type="Rhea" id="RHEA:29528"/>
    </physiologicalReaction>
</comment>
<dbReference type="GO" id="GO:0005789">
    <property type="term" value="C:endoplasmic reticulum membrane"/>
    <property type="evidence" value="ECO:0007669"/>
    <property type="project" value="UniProtKB-SubCell"/>
</dbReference>
<dbReference type="EC" id="2.4.1.258" evidence="3"/>
<gene>
    <name evidence="12" type="primary">EOG090X04XE</name>
</gene>
<feature type="transmembrane region" description="Helical" evidence="11">
    <location>
        <begin position="119"/>
        <end position="149"/>
    </location>
</feature>
<accession>A0A4Y7NGM7</accession>
<dbReference type="PANTHER" id="PTHR12646">
    <property type="entry name" value="NOT56 - RELATED"/>
    <property type="match status" value="1"/>
</dbReference>
<keyword evidence="7" id="KW-0256">Endoplasmic reticulum</keyword>